<dbReference type="Proteomes" id="UP000198589">
    <property type="component" value="Unassembled WGS sequence"/>
</dbReference>
<evidence type="ECO:0000313" key="7">
    <source>
        <dbReference type="EMBL" id="SFF43142.1"/>
    </source>
</evidence>
<dbReference type="Pfam" id="PF00931">
    <property type="entry name" value="NB-ARC"/>
    <property type="match status" value="1"/>
</dbReference>
<proteinExistence type="inferred from homology"/>
<dbReference type="SUPFAM" id="SSF52540">
    <property type="entry name" value="P-loop containing nucleoside triphosphate hydrolases"/>
    <property type="match status" value="1"/>
</dbReference>
<keyword evidence="2 3" id="KW-0238">DNA-binding</keyword>
<dbReference type="EMBL" id="FOND01000013">
    <property type="protein sequence ID" value="SFF43142.1"/>
    <property type="molecule type" value="Genomic_DNA"/>
</dbReference>
<dbReference type="InterPro" id="IPR016032">
    <property type="entry name" value="Sig_transdc_resp-reg_C-effctor"/>
</dbReference>
<dbReference type="InterPro" id="IPR005158">
    <property type="entry name" value="BTAD"/>
</dbReference>
<dbReference type="PRINTS" id="PR00364">
    <property type="entry name" value="DISEASERSIST"/>
</dbReference>
<dbReference type="RefSeq" id="WP_092201245.1">
    <property type="nucleotide sequence ID" value="NZ_FOND01000013.1"/>
</dbReference>
<organism evidence="7 8">
    <name type="scientific">Blastococcus tunisiensis</name>
    <dbReference type="NCBI Taxonomy" id="1798228"/>
    <lineage>
        <taxon>Bacteria</taxon>
        <taxon>Bacillati</taxon>
        <taxon>Actinomycetota</taxon>
        <taxon>Actinomycetes</taxon>
        <taxon>Geodermatophilales</taxon>
        <taxon>Geodermatophilaceae</taxon>
        <taxon>Blastococcus</taxon>
    </lineage>
</organism>
<evidence type="ECO:0000256" key="5">
    <source>
        <dbReference type="SAM" id="MobiDB-lite"/>
    </source>
</evidence>
<evidence type="ECO:0000313" key="8">
    <source>
        <dbReference type="Proteomes" id="UP000198589"/>
    </source>
</evidence>
<dbReference type="Pfam" id="PF03704">
    <property type="entry name" value="BTAD"/>
    <property type="match status" value="1"/>
</dbReference>
<dbReference type="STRING" id="1798228.SAMN05216574_113129"/>
<evidence type="ECO:0000256" key="4">
    <source>
        <dbReference type="SAM" id="Coils"/>
    </source>
</evidence>
<dbReference type="PANTHER" id="PTHR47691:SF3">
    <property type="entry name" value="HTH-TYPE TRANSCRIPTIONAL REGULATOR RV0890C-RELATED"/>
    <property type="match status" value="1"/>
</dbReference>
<dbReference type="Gene3D" id="1.10.10.10">
    <property type="entry name" value="Winged helix-like DNA-binding domain superfamily/Winged helix DNA-binding domain"/>
    <property type="match status" value="1"/>
</dbReference>
<gene>
    <name evidence="7" type="ORF">SAMN05216574_113129</name>
</gene>
<dbReference type="PROSITE" id="PS51755">
    <property type="entry name" value="OMPR_PHOB"/>
    <property type="match status" value="1"/>
</dbReference>
<feature type="region of interest" description="Disordered" evidence="5">
    <location>
        <begin position="262"/>
        <end position="287"/>
    </location>
</feature>
<dbReference type="InterPro" id="IPR001867">
    <property type="entry name" value="OmpR/PhoB-type_DNA-bd"/>
</dbReference>
<dbReference type="GO" id="GO:0000160">
    <property type="term" value="P:phosphorelay signal transduction system"/>
    <property type="evidence" value="ECO:0007669"/>
    <property type="project" value="InterPro"/>
</dbReference>
<reference evidence="8" key="1">
    <citation type="submission" date="2016-10" db="EMBL/GenBank/DDBJ databases">
        <authorList>
            <person name="Varghese N."/>
            <person name="Submissions S."/>
        </authorList>
    </citation>
    <scope>NUCLEOTIDE SEQUENCE [LARGE SCALE GENOMIC DNA]</scope>
    <source>
        <strain evidence="8">DSM 46838</strain>
    </source>
</reference>
<dbReference type="Pfam" id="PF00486">
    <property type="entry name" value="Trans_reg_C"/>
    <property type="match status" value="1"/>
</dbReference>
<feature type="coiled-coil region" evidence="4">
    <location>
        <begin position="747"/>
        <end position="774"/>
    </location>
</feature>
<dbReference type="PANTHER" id="PTHR47691">
    <property type="entry name" value="REGULATOR-RELATED"/>
    <property type="match status" value="1"/>
</dbReference>
<evidence type="ECO:0000256" key="1">
    <source>
        <dbReference type="ARBA" id="ARBA00005820"/>
    </source>
</evidence>
<evidence type="ECO:0000259" key="6">
    <source>
        <dbReference type="PROSITE" id="PS51755"/>
    </source>
</evidence>
<sequence>MSVQPRPGGPAPRFGILGPLRLEVGGGEVPLRSPKQRSLLAALLMDVGVLVPSDRLAEILWAARPPDDPAGAVHTHVSRLRRVLHDHGGQRAAELVVTRPPGYALLADGDMVDAGRFERLVGEARAAATPEAAVELTRAALRLWRGTPLPEIEHERAIAEAARLEELRATAWELRADAMLRLGRAPEVVAELELPITRHPFRERLRGQQMVALYRSGRQAEALAAYRELRGRLVDELGVEPSPALRTLEQRILQQVEHLPWPVSPEDGAASGADRAERPALPEELTTPIGREADVRGVVEALRARRVVVLTGVGGVGKSRLARRVAREPAGDHADGVVWCDLVGAATPEAVPEVVSTALGVLPSGRGSLAGLVELLRRQRLLLVLDNCEHVRRGASGLVQRILESCPGVDVLATSRQPLDLAAGQVWPVRPLGLAPGDGGAVELFRDRAERVDPTVRWTGADRAAVAEICRRLDGLPLAIELAAARTRSMTPADIAGRLDHRFDLLTEGPGTGPPRHRSLQAALDWSYDLLPVAARQVFDRLAVFAGGFSADAAARVCAGGAVPADAVADRVAELVDHCLVSVDRSGRNARYRLLESLRAHGEAHLGKRGELDTWTRRHAEHCTSLAVRAADGLHGPDEGRWVRLLDTEFANIRVAQHRACASGQLDVALRLPGLLCDYGYYRLRPEVHGWSERALELPGASAHPFFPAALLTAAVGHMQRGALDRALEAGARVLAAATDERLVLRATQLLAEVALYQGRLDDTERRGQELQDRAASAADPYFEALGHLYRIHAAAYGGRAEAAAERLGTGWRVAGRAGTPTLRAGFSYLEGEIRLDAAPEVALAAFRQAIQTARSVGNRFVVGVTQVSVAALQARHGSPEEALASFREIIDSWRRCGDWVHLWTAVHNLLVLFERAGAHEAAAVLHGAVRTASTGAPPFGGDAERLRHTAAALRRTLGEQAFAAADARGRCMSDEDAVGFAREVIGDLLVGVPA</sequence>
<keyword evidence="4" id="KW-0175">Coiled coil</keyword>
<dbReference type="CDD" id="cd15831">
    <property type="entry name" value="BTAD"/>
    <property type="match status" value="1"/>
</dbReference>
<protein>
    <submittedName>
        <fullName evidence="7">Predicted ATPase</fullName>
    </submittedName>
</protein>
<evidence type="ECO:0000256" key="2">
    <source>
        <dbReference type="ARBA" id="ARBA00023125"/>
    </source>
</evidence>
<dbReference type="GO" id="GO:0003677">
    <property type="term" value="F:DNA binding"/>
    <property type="evidence" value="ECO:0007669"/>
    <property type="project" value="UniProtKB-UniRule"/>
</dbReference>
<dbReference type="SUPFAM" id="SSF48452">
    <property type="entry name" value="TPR-like"/>
    <property type="match status" value="1"/>
</dbReference>
<feature type="DNA-binding region" description="OmpR/PhoB-type" evidence="3">
    <location>
        <begin position="2"/>
        <end position="107"/>
    </location>
</feature>
<dbReference type="InterPro" id="IPR027417">
    <property type="entry name" value="P-loop_NTPase"/>
</dbReference>
<keyword evidence="8" id="KW-1185">Reference proteome</keyword>
<accession>A0A1I2IL71</accession>
<dbReference type="Gene3D" id="1.25.40.10">
    <property type="entry name" value="Tetratricopeptide repeat domain"/>
    <property type="match status" value="2"/>
</dbReference>
<comment type="similarity">
    <text evidence="1">Belongs to the AfsR/DnrI/RedD regulatory family.</text>
</comment>
<evidence type="ECO:0000256" key="3">
    <source>
        <dbReference type="PROSITE-ProRule" id="PRU01091"/>
    </source>
</evidence>
<name>A0A1I2IL71_9ACTN</name>
<dbReference type="Gene3D" id="3.40.50.300">
    <property type="entry name" value="P-loop containing nucleotide triphosphate hydrolases"/>
    <property type="match status" value="1"/>
</dbReference>
<dbReference type="InterPro" id="IPR011990">
    <property type="entry name" value="TPR-like_helical_dom_sf"/>
</dbReference>
<dbReference type="SMART" id="SM00862">
    <property type="entry name" value="Trans_reg_C"/>
    <property type="match status" value="1"/>
</dbReference>
<dbReference type="SUPFAM" id="SSF46894">
    <property type="entry name" value="C-terminal effector domain of the bipartite response regulators"/>
    <property type="match status" value="1"/>
</dbReference>
<dbReference type="InterPro" id="IPR036388">
    <property type="entry name" value="WH-like_DNA-bd_sf"/>
</dbReference>
<dbReference type="OrthoDB" id="9812579at2"/>
<feature type="domain" description="OmpR/PhoB-type" evidence="6">
    <location>
        <begin position="2"/>
        <end position="107"/>
    </location>
</feature>
<dbReference type="GO" id="GO:0006355">
    <property type="term" value="P:regulation of DNA-templated transcription"/>
    <property type="evidence" value="ECO:0007669"/>
    <property type="project" value="InterPro"/>
</dbReference>
<dbReference type="InterPro" id="IPR002182">
    <property type="entry name" value="NB-ARC"/>
</dbReference>
<dbReference type="SMART" id="SM01043">
    <property type="entry name" value="BTAD"/>
    <property type="match status" value="1"/>
</dbReference>
<dbReference type="AlphaFoldDB" id="A0A1I2IL71"/>